<evidence type="ECO:0000313" key="2">
    <source>
        <dbReference type="Proteomes" id="UP000016932"/>
    </source>
</evidence>
<dbReference type="EMBL" id="KB446556">
    <property type="protein sequence ID" value="EME85762.1"/>
    <property type="molecule type" value="Genomic_DNA"/>
</dbReference>
<protein>
    <submittedName>
        <fullName evidence="1">Uncharacterized protein</fullName>
    </submittedName>
</protein>
<organism evidence="1 2">
    <name type="scientific">Pseudocercospora fijiensis (strain CIRAD86)</name>
    <name type="common">Black leaf streak disease fungus</name>
    <name type="synonym">Mycosphaerella fijiensis</name>
    <dbReference type="NCBI Taxonomy" id="383855"/>
    <lineage>
        <taxon>Eukaryota</taxon>
        <taxon>Fungi</taxon>
        <taxon>Dikarya</taxon>
        <taxon>Ascomycota</taxon>
        <taxon>Pezizomycotina</taxon>
        <taxon>Dothideomycetes</taxon>
        <taxon>Dothideomycetidae</taxon>
        <taxon>Mycosphaerellales</taxon>
        <taxon>Mycosphaerellaceae</taxon>
        <taxon>Pseudocercospora</taxon>
    </lineage>
</organism>
<dbReference type="RefSeq" id="XP_007923261.1">
    <property type="nucleotide sequence ID" value="XM_007925070.1"/>
</dbReference>
<dbReference type="KEGG" id="pfj:MYCFIDRAFT_171641"/>
<dbReference type="HOGENOM" id="CLU_1074106_0_0_1"/>
<dbReference type="VEuPathDB" id="FungiDB:MYCFIDRAFT_171641"/>
<dbReference type="AlphaFoldDB" id="M3B8W5"/>
<sequence>MDDYEKGPNGQAQKLISHIEGPSKAWRVVNLVDMVCLAESCVKMVLAGNCVGESVFYDSKHACRNLLLAVGQAKKSGASSTHTRRLLQVFHQASLPAFFDPAWEDFVAVHGSNANSSCPLLLRTCIISCQLVEPIAVFLFSRLNHVSFSTDFSPLSDAWYLDAFMLTNERACPTSSSSACVDGPEFGHYSVKSITTLTHQRNTFVVLEYSKVHILCDLLPENLNLPTGLSRGYAMNHRRVGSLGVCMIPIQYLLGLLHS</sequence>
<name>M3B8W5_PSEFD</name>
<gene>
    <name evidence="1" type="ORF">MYCFIDRAFT_171641</name>
</gene>
<dbReference type="Proteomes" id="UP000016932">
    <property type="component" value="Unassembled WGS sequence"/>
</dbReference>
<accession>M3B8W5</accession>
<evidence type="ECO:0000313" key="1">
    <source>
        <dbReference type="EMBL" id="EME85762.1"/>
    </source>
</evidence>
<reference evidence="1 2" key="1">
    <citation type="journal article" date="2012" name="PLoS Pathog.">
        <title>Diverse lifestyles and strategies of plant pathogenesis encoded in the genomes of eighteen Dothideomycetes fungi.</title>
        <authorList>
            <person name="Ohm R.A."/>
            <person name="Feau N."/>
            <person name="Henrissat B."/>
            <person name="Schoch C.L."/>
            <person name="Horwitz B.A."/>
            <person name="Barry K.W."/>
            <person name="Condon B.J."/>
            <person name="Copeland A.C."/>
            <person name="Dhillon B."/>
            <person name="Glaser F."/>
            <person name="Hesse C.N."/>
            <person name="Kosti I."/>
            <person name="LaButti K."/>
            <person name="Lindquist E.A."/>
            <person name="Lucas S."/>
            <person name="Salamov A.A."/>
            <person name="Bradshaw R.E."/>
            <person name="Ciuffetti L."/>
            <person name="Hamelin R.C."/>
            <person name="Kema G.H.J."/>
            <person name="Lawrence C."/>
            <person name="Scott J.A."/>
            <person name="Spatafora J.W."/>
            <person name="Turgeon B.G."/>
            <person name="de Wit P.J.G.M."/>
            <person name="Zhong S."/>
            <person name="Goodwin S.B."/>
            <person name="Grigoriev I.V."/>
        </authorList>
    </citation>
    <scope>NUCLEOTIDE SEQUENCE [LARGE SCALE GENOMIC DNA]</scope>
    <source>
        <strain evidence="1 2">CIRAD86</strain>
    </source>
</reference>
<dbReference type="GeneID" id="19332671"/>
<proteinExistence type="predicted"/>
<keyword evidence="2" id="KW-1185">Reference proteome</keyword>